<accession>F6HAL4</accession>
<protein>
    <recommendedName>
        <fullName evidence="11">Zinc finger A20 and AN1 domain-containing stress-associated protein 7</fullName>
    </recommendedName>
</protein>
<dbReference type="SUPFAM" id="SSF57716">
    <property type="entry name" value="Glucocorticoid receptor-like (DNA-binding domain)"/>
    <property type="match status" value="1"/>
</dbReference>
<keyword evidence="2" id="KW-0479">Metal-binding</keyword>
<dbReference type="GO" id="GO:0043161">
    <property type="term" value="P:proteasome-mediated ubiquitin-dependent protein catabolic process"/>
    <property type="evidence" value="ECO:0000318"/>
    <property type="project" value="GO_Central"/>
</dbReference>
<dbReference type="SMART" id="SM00154">
    <property type="entry name" value="ZnF_AN1"/>
    <property type="match status" value="1"/>
</dbReference>
<dbReference type="SMART" id="SM00259">
    <property type="entry name" value="ZnF_A20"/>
    <property type="match status" value="1"/>
</dbReference>
<feature type="region of interest" description="Disordered" evidence="6">
    <location>
        <begin position="139"/>
        <end position="171"/>
    </location>
</feature>
<dbReference type="PANTHER" id="PTHR10634:SF116">
    <property type="entry name" value="ZINC FINGER A20 AND AN1 DOMAIN-CONTAINING STRESS-ASSOCIATED PROTEIN 1"/>
    <property type="match status" value="1"/>
</dbReference>
<evidence type="ECO:0000259" key="8">
    <source>
        <dbReference type="PROSITE" id="PS51039"/>
    </source>
</evidence>
<dbReference type="InterPro" id="IPR000058">
    <property type="entry name" value="Znf_AN1"/>
</dbReference>
<gene>
    <name evidence="9" type="ordered locus">VIT_16s0022g01680</name>
</gene>
<dbReference type="OrthoDB" id="428577at2759"/>
<name>F6HAL4_VITVI</name>
<dbReference type="eggNOG" id="KOG3173">
    <property type="taxonomic scope" value="Eukaryota"/>
</dbReference>
<dbReference type="PaxDb" id="29760-VIT_16s0022g01680.t01"/>
<dbReference type="HOGENOM" id="CLU_1162876_0_0_1"/>
<evidence type="ECO:0000256" key="1">
    <source>
        <dbReference type="ARBA" id="ARBA00003732"/>
    </source>
</evidence>
<evidence type="ECO:0000256" key="5">
    <source>
        <dbReference type="PROSITE-ProRule" id="PRU00449"/>
    </source>
</evidence>
<dbReference type="EMBL" id="FN595506">
    <property type="protein sequence ID" value="CCB49271.1"/>
    <property type="molecule type" value="Genomic_DNA"/>
</dbReference>
<keyword evidence="3 5" id="KW-0863">Zinc-finger</keyword>
<dbReference type="Gene3D" id="1.20.5.4770">
    <property type="match status" value="2"/>
</dbReference>
<dbReference type="Proteomes" id="UP000009183">
    <property type="component" value="Chromosome 16"/>
</dbReference>
<dbReference type="InterPro" id="IPR002653">
    <property type="entry name" value="Znf_A20"/>
</dbReference>
<dbReference type="Pfam" id="PF01754">
    <property type="entry name" value="zf-A20"/>
    <property type="match status" value="1"/>
</dbReference>
<dbReference type="STRING" id="29760.F6HAL4"/>
<feature type="domain" description="AN1-type" evidence="8">
    <location>
        <begin position="87"/>
        <end position="133"/>
    </location>
</feature>
<dbReference type="PROSITE" id="PS51039">
    <property type="entry name" value="ZF_AN1"/>
    <property type="match status" value="1"/>
</dbReference>
<dbReference type="SUPFAM" id="SSF118310">
    <property type="entry name" value="AN1-like Zinc finger"/>
    <property type="match status" value="1"/>
</dbReference>
<evidence type="ECO:0000256" key="4">
    <source>
        <dbReference type="ARBA" id="ARBA00022833"/>
    </source>
</evidence>
<dbReference type="Pfam" id="PF01428">
    <property type="entry name" value="zf-AN1"/>
    <property type="match status" value="1"/>
</dbReference>
<evidence type="ECO:0000256" key="6">
    <source>
        <dbReference type="SAM" id="MobiDB-lite"/>
    </source>
</evidence>
<dbReference type="InParanoid" id="F6HAL4"/>
<organism evidence="9 10">
    <name type="scientific">Vitis vinifera</name>
    <name type="common">Grape</name>
    <dbReference type="NCBI Taxonomy" id="29760"/>
    <lineage>
        <taxon>Eukaryota</taxon>
        <taxon>Viridiplantae</taxon>
        <taxon>Streptophyta</taxon>
        <taxon>Embryophyta</taxon>
        <taxon>Tracheophyta</taxon>
        <taxon>Spermatophyta</taxon>
        <taxon>Magnoliopsida</taxon>
        <taxon>eudicotyledons</taxon>
        <taxon>Gunneridae</taxon>
        <taxon>Pentapetalae</taxon>
        <taxon>rosids</taxon>
        <taxon>Vitales</taxon>
        <taxon>Vitaceae</taxon>
        <taxon>Viteae</taxon>
        <taxon>Vitis</taxon>
    </lineage>
</organism>
<proteinExistence type="predicted"/>
<keyword evidence="4" id="KW-0862">Zinc</keyword>
<sequence length="239" mass="26461">MEDPILCANGCGFFGTTATRNLCSKCYRDFLKEEEESTKTKVMSMKKAMGPRVESTSSLDDVATSMAQLSLSLDNTKKTSNGDPSTKMKSEQCEMCKKKMGIIGFKCRCGSMFCGKHRLPEKHECNFDYKAMGREILRKQNPSLKPEKLPGSNTPKEKEKNSESSANKRKPATRNLCSKCYGDYLKEEGESAKAKAMSMEKAMGPRVESTSSLDYVVTSMAQLSLSSENTNKVINGDLL</sequence>
<dbReference type="InterPro" id="IPR050652">
    <property type="entry name" value="AN1_A20_ZnFinger"/>
</dbReference>
<evidence type="ECO:0008006" key="11">
    <source>
        <dbReference type="Google" id="ProtNLM"/>
    </source>
</evidence>
<dbReference type="GO" id="GO:0003677">
    <property type="term" value="F:DNA binding"/>
    <property type="evidence" value="ECO:0007669"/>
    <property type="project" value="InterPro"/>
</dbReference>
<dbReference type="PROSITE" id="PS51036">
    <property type="entry name" value="ZF_A20"/>
    <property type="match status" value="1"/>
</dbReference>
<comment type="function">
    <text evidence="1">May be involved in environmental stress response.</text>
</comment>
<dbReference type="PANTHER" id="PTHR10634">
    <property type="entry name" value="AN1-TYPE ZINC FINGER PROTEIN"/>
    <property type="match status" value="1"/>
</dbReference>
<reference evidence="10" key="1">
    <citation type="journal article" date="2007" name="Nature">
        <title>The grapevine genome sequence suggests ancestral hexaploidization in major angiosperm phyla.</title>
        <authorList>
            <consortium name="The French-Italian Public Consortium for Grapevine Genome Characterization."/>
            <person name="Jaillon O."/>
            <person name="Aury J.-M."/>
            <person name="Noel B."/>
            <person name="Policriti A."/>
            <person name="Clepet C."/>
            <person name="Casagrande A."/>
            <person name="Choisne N."/>
            <person name="Aubourg S."/>
            <person name="Vitulo N."/>
            <person name="Jubin C."/>
            <person name="Vezzi A."/>
            <person name="Legeai F."/>
            <person name="Hugueney P."/>
            <person name="Dasilva C."/>
            <person name="Horner D."/>
            <person name="Mica E."/>
            <person name="Jublot D."/>
            <person name="Poulain J."/>
            <person name="Bruyere C."/>
            <person name="Billault A."/>
            <person name="Segurens B."/>
            <person name="Gouyvenoux M."/>
            <person name="Ugarte E."/>
            <person name="Cattonaro F."/>
            <person name="Anthouard V."/>
            <person name="Vico V."/>
            <person name="Del Fabbro C."/>
            <person name="Alaux M."/>
            <person name="Di Gaspero G."/>
            <person name="Dumas V."/>
            <person name="Felice N."/>
            <person name="Paillard S."/>
            <person name="Juman I."/>
            <person name="Moroldo M."/>
            <person name="Scalabrin S."/>
            <person name="Canaguier A."/>
            <person name="Le Clainche I."/>
            <person name="Malacrida G."/>
            <person name="Durand E."/>
            <person name="Pesole G."/>
            <person name="Laucou V."/>
            <person name="Chatelet P."/>
            <person name="Merdinoglu D."/>
            <person name="Delledonne M."/>
            <person name="Pezzotti M."/>
            <person name="Lecharny A."/>
            <person name="Scarpelli C."/>
            <person name="Artiguenave F."/>
            <person name="Pe M.E."/>
            <person name="Valle G."/>
            <person name="Morgante M."/>
            <person name="Caboche M."/>
            <person name="Adam-Blondon A.-F."/>
            <person name="Weissenbach J."/>
            <person name="Quetier F."/>
            <person name="Wincker P."/>
        </authorList>
    </citation>
    <scope>NUCLEOTIDE SEQUENCE [LARGE SCALE GENOMIC DNA]</scope>
    <source>
        <strain evidence="10">cv. Pinot noir / PN40024</strain>
    </source>
</reference>
<evidence type="ECO:0000256" key="2">
    <source>
        <dbReference type="ARBA" id="ARBA00022723"/>
    </source>
</evidence>
<dbReference type="InterPro" id="IPR035896">
    <property type="entry name" value="AN1-like_Znf"/>
</dbReference>
<evidence type="ECO:0000313" key="10">
    <source>
        <dbReference type="Proteomes" id="UP000009183"/>
    </source>
</evidence>
<dbReference type="SMR" id="F6HAL4"/>
<dbReference type="FunFam" id="4.10.1110.10:FF:000001">
    <property type="entry name" value="Zinc finger AN1-type containing 6"/>
    <property type="match status" value="1"/>
</dbReference>
<evidence type="ECO:0000259" key="7">
    <source>
        <dbReference type="PROSITE" id="PS51036"/>
    </source>
</evidence>
<dbReference type="GO" id="GO:0008270">
    <property type="term" value="F:zinc ion binding"/>
    <property type="evidence" value="ECO:0007669"/>
    <property type="project" value="UniProtKB-KW"/>
</dbReference>
<dbReference type="Gene3D" id="4.10.1110.10">
    <property type="entry name" value="AN1-like Zinc finger"/>
    <property type="match status" value="1"/>
</dbReference>
<keyword evidence="10" id="KW-1185">Reference proteome</keyword>
<feature type="domain" description="A20-type" evidence="7">
    <location>
        <begin position="1"/>
        <end position="35"/>
    </location>
</feature>
<dbReference type="AlphaFoldDB" id="F6HAL4"/>
<evidence type="ECO:0000256" key="3">
    <source>
        <dbReference type="ARBA" id="ARBA00022771"/>
    </source>
</evidence>
<evidence type="ECO:0000313" key="9">
    <source>
        <dbReference type="EMBL" id="CCB49271.1"/>
    </source>
</evidence>